<keyword evidence="6 7" id="KW-0472">Membrane</keyword>
<keyword evidence="4 7" id="KW-0812">Transmembrane</keyword>
<protein>
    <submittedName>
        <fullName evidence="8">DoxX family protein</fullName>
    </submittedName>
</protein>
<dbReference type="RefSeq" id="WP_269445556.1">
    <property type="nucleotide sequence ID" value="NZ_CP097463.1"/>
</dbReference>
<name>A0ABY7K7B6_9ACTN</name>
<gene>
    <name evidence="8" type="ORF">M6B22_09725</name>
</gene>
<accession>A0ABY7K7B6</accession>
<organism evidence="8 9">
    <name type="scientific">Jatrophihabitans cynanchi</name>
    <dbReference type="NCBI Taxonomy" id="2944128"/>
    <lineage>
        <taxon>Bacteria</taxon>
        <taxon>Bacillati</taxon>
        <taxon>Actinomycetota</taxon>
        <taxon>Actinomycetes</taxon>
        <taxon>Jatrophihabitantales</taxon>
        <taxon>Jatrophihabitantaceae</taxon>
        <taxon>Jatrophihabitans</taxon>
    </lineage>
</organism>
<evidence type="ECO:0000313" key="9">
    <source>
        <dbReference type="Proteomes" id="UP001164693"/>
    </source>
</evidence>
<evidence type="ECO:0000256" key="3">
    <source>
        <dbReference type="ARBA" id="ARBA00022475"/>
    </source>
</evidence>
<keyword evidence="5 7" id="KW-1133">Transmembrane helix</keyword>
<comment type="similarity">
    <text evidence="2">Belongs to the DoxX family.</text>
</comment>
<dbReference type="Pfam" id="PF07681">
    <property type="entry name" value="DoxX"/>
    <property type="match status" value="1"/>
</dbReference>
<keyword evidence="9" id="KW-1185">Reference proteome</keyword>
<dbReference type="Proteomes" id="UP001164693">
    <property type="component" value="Chromosome"/>
</dbReference>
<comment type="subcellular location">
    <subcellularLocation>
        <location evidence="1">Cell membrane</location>
        <topology evidence="1">Multi-pass membrane protein</topology>
    </subcellularLocation>
</comment>
<evidence type="ECO:0000256" key="6">
    <source>
        <dbReference type="ARBA" id="ARBA00023136"/>
    </source>
</evidence>
<sequence length="167" mass="16931">MTDTEIAALLLRAVLGATMLAHGYNHLFGAGGVAGTARWFASIGLRPPKVHAWTSGLLECGVGLALLAGLLTPLSCAAVIGVMAVAGVVAHRPNGFFVFRDGYEYVLFVSVAAAALSAIGPGRLALDHVVPSLPEGGWGVLIAVGAAVTGTAVMLSLSWRPTGEEAA</sequence>
<evidence type="ECO:0000256" key="1">
    <source>
        <dbReference type="ARBA" id="ARBA00004651"/>
    </source>
</evidence>
<evidence type="ECO:0000256" key="2">
    <source>
        <dbReference type="ARBA" id="ARBA00006679"/>
    </source>
</evidence>
<evidence type="ECO:0000256" key="4">
    <source>
        <dbReference type="ARBA" id="ARBA00022692"/>
    </source>
</evidence>
<feature type="transmembrane region" description="Helical" evidence="7">
    <location>
        <begin position="138"/>
        <end position="159"/>
    </location>
</feature>
<dbReference type="EMBL" id="CP097463">
    <property type="protein sequence ID" value="WAX59016.1"/>
    <property type="molecule type" value="Genomic_DNA"/>
</dbReference>
<dbReference type="InterPro" id="IPR032808">
    <property type="entry name" value="DoxX"/>
</dbReference>
<keyword evidence="3" id="KW-1003">Cell membrane</keyword>
<dbReference type="PANTHER" id="PTHR33452:SF1">
    <property type="entry name" value="INNER MEMBRANE PROTEIN YPHA-RELATED"/>
    <property type="match status" value="1"/>
</dbReference>
<reference evidence="8" key="1">
    <citation type="submission" date="2022-05" db="EMBL/GenBank/DDBJ databases">
        <title>Jatrophihabitans sp. SB3-54 whole genome sequence.</title>
        <authorList>
            <person name="Suh M.K."/>
            <person name="Eom M.K."/>
            <person name="Kim J.S."/>
            <person name="Kim H.S."/>
            <person name="Do H.E."/>
            <person name="Shin Y.K."/>
            <person name="Lee J.-S."/>
        </authorList>
    </citation>
    <scope>NUCLEOTIDE SEQUENCE</scope>
    <source>
        <strain evidence="8">SB3-54</strain>
    </source>
</reference>
<feature type="transmembrane region" description="Helical" evidence="7">
    <location>
        <begin position="64"/>
        <end position="90"/>
    </location>
</feature>
<evidence type="ECO:0000313" key="8">
    <source>
        <dbReference type="EMBL" id="WAX59016.1"/>
    </source>
</evidence>
<evidence type="ECO:0000256" key="5">
    <source>
        <dbReference type="ARBA" id="ARBA00022989"/>
    </source>
</evidence>
<feature type="transmembrane region" description="Helical" evidence="7">
    <location>
        <begin position="102"/>
        <end position="126"/>
    </location>
</feature>
<evidence type="ECO:0000256" key="7">
    <source>
        <dbReference type="SAM" id="Phobius"/>
    </source>
</evidence>
<proteinExistence type="inferred from homology"/>
<dbReference type="PANTHER" id="PTHR33452">
    <property type="entry name" value="OXIDOREDUCTASE CATD-RELATED"/>
    <property type="match status" value="1"/>
</dbReference>
<dbReference type="InterPro" id="IPR051907">
    <property type="entry name" value="DoxX-like_oxidoreductase"/>
</dbReference>